<comment type="caution">
    <text evidence="1">The sequence shown here is derived from an EMBL/GenBank/DDBJ whole genome shotgun (WGS) entry which is preliminary data.</text>
</comment>
<reference evidence="1" key="1">
    <citation type="submission" date="2021-01" db="EMBL/GenBank/DDBJ databases">
        <title>Phytophthora aleatoria, a newly-described species from Pinus radiata is distinct from Phytophthora cactorum isolates based on comparative genomics.</title>
        <authorList>
            <person name="Mcdougal R."/>
            <person name="Panda P."/>
            <person name="Williams N."/>
            <person name="Studholme D.J."/>
        </authorList>
    </citation>
    <scope>NUCLEOTIDE SEQUENCE</scope>
    <source>
        <strain evidence="1">NZFS 3830</strain>
    </source>
</reference>
<dbReference type="OrthoDB" id="126831at2759"/>
<protein>
    <submittedName>
        <fullName evidence="1">Uncharacterized protein</fullName>
    </submittedName>
</protein>
<dbReference type="AlphaFoldDB" id="A0A8T1UGG3"/>
<proteinExistence type="predicted"/>
<name>A0A8T1UGG3_9STRA</name>
<gene>
    <name evidence="1" type="ORF">JG687_00008898</name>
</gene>
<organism evidence="1 2">
    <name type="scientific">Phytophthora cactorum</name>
    <dbReference type="NCBI Taxonomy" id="29920"/>
    <lineage>
        <taxon>Eukaryota</taxon>
        <taxon>Sar</taxon>
        <taxon>Stramenopiles</taxon>
        <taxon>Oomycota</taxon>
        <taxon>Peronosporomycetes</taxon>
        <taxon>Peronosporales</taxon>
        <taxon>Peronosporaceae</taxon>
        <taxon>Phytophthora</taxon>
    </lineage>
</organism>
<evidence type="ECO:0000313" key="1">
    <source>
        <dbReference type="EMBL" id="KAG6959263.1"/>
    </source>
</evidence>
<evidence type="ECO:0000313" key="2">
    <source>
        <dbReference type="Proteomes" id="UP000688947"/>
    </source>
</evidence>
<dbReference type="VEuPathDB" id="FungiDB:PC110_g18746"/>
<dbReference type="Proteomes" id="UP000688947">
    <property type="component" value="Unassembled WGS sequence"/>
</dbReference>
<sequence>MPVNDSKFAALPPHQMEQVLERKGVAAGNITRPMLRYEIQSLLAEVGLHSTTATDPEIASQPSGSPRHYHILGWGEGGHLLPKNFEFPSIDPLGAWMLQWFDDQRRGCPPYNGIFSDNLDTTTIKATHSEWSIMVRHIVNGIKDKLHVPMPSKSHATELFQRAQVKTKQV</sequence>
<accession>A0A8T1UGG3</accession>
<dbReference type="EMBL" id="JAENGZ010000444">
    <property type="protein sequence ID" value="KAG6959263.1"/>
    <property type="molecule type" value="Genomic_DNA"/>
</dbReference>